<dbReference type="PROSITE" id="PS00359">
    <property type="entry name" value="RIBOSOMAL_L11"/>
    <property type="match status" value="1"/>
</dbReference>
<evidence type="ECO:0000259" key="10">
    <source>
        <dbReference type="Pfam" id="PF03946"/>
    </source>
</evidence>
<dbReference type="SUPFAM" id="SSF54747">
    <property type="entry name" value="Ribosomal L11/L12e N-terminal domain"/>
    <property type="match status" value="1"/>
</dbReference>
<comment type="function">
    <text evidence="6">Forms part of the ribosomal stalk which helps the ribosome interact with GTP-bound translation factors.</text>
</comment>
<dbReference type="AlphaFoldDB" id="A0A1Q6DT83"/>
<evidence type="ECO:0000256" key="6">
    <source>
        <dbReference type="HAMAP-Rule" id="MF_00736"/>
    </source>
</evidence>
<dbReference type="SUPFAM" id="SSF46906">
    <property type="entry name" value="Ribosomal protein L11, C-terminal domain"/>
    <property type="match status" value="1"/>
</dbReference>
<proteinExistence type="inferred from homology"/>
<feature type="domain" description="Large ribosomal subunit protein uL11 C-terminal" evidence="9">
    <location>
        <begin position="68"/>
        <end position="135"/>
    </location>
</feature>
<reference evidence="11" key="1">
    <citation type="submission" date="2016-12" db="EMBL/GenBank/DDBJ databases">
        <title>Discovery of methanogenic haloarchaea.</title>
        <authorList>
            <person name="Sorokin D.Y."/>
            <person name="Makarova K.S."/>
            <person name="Abbas B."/>
            <person name="Ferrer M."/>
            <person name="Golyshin P.N."/>
        </authorList>
    </citation>
    <scope>NUCLEOTIDE SEQUENCE [LARGE SCALE GENOMIC DNA]</scope>
    <source>
        <strain evidence="11">HMET1</strain>
    </source>
</reference>
<feature type="region of interest" description="Disordered" evidence="8">
    <location>
        <begin position="1"/>
        <end position="21"/>
    </location>
</feature>
<dbReference type="EMBL" id="MSDW01000001">
    <property type="protein sequence ID" value="OKY77585.1"/>
    <property type="molecule type" value="Genomic_DNA"/>
</dbReference>
<evidence type="ECO:0000313" key="12">
    <source>
        <dbReference type="Proteomes" id="UP000185744"/>
    </source>
</evidence>
<dbReference type="GO" id="GO:0003735">
    <property type="term" value="F:structural constituent of ribosome"/>
    <property type="evidence" value="ECO:0007669"/>
    <property type="project" value="InterPro"/>
</dbReference>
<evidence type="ECO:0000256" key="8">
    <source>
        <dbReference type="SAM" id="MobiDB-lite"/>
    </source>
</evidence>
<dbReference type="Proteomes" id="UP000185744">
    <property type="component" value="Unassembled WGS sequence"/>
</dbReference>
<dbReference type="InterPro" id="IPR020783">
    <property type="entry name" value="Ribosomal_uL11_C"/>
</dbReference>
<evidence type="ECO:0000256" key="2">
    <source>
        <dbReference type="ARBA" id="ARBA00022730"/>
    </source>
</evidence>
<organism evidence="11 12">
    <name type="scientific">Methanohalarchaeum thermophilum</name>
    <dbReference type="NCBI Taxonomy" id="1903181"/>
    <lineage>
        <taxon>Archaea</taxon>
        <taxon>Methanobacteriati</taxon>
        <taxon>Methanobacteriota</taxon>
        <taxon>Methanonatronarchaeia</taxon>
        <taxon>Methanonatronarchaeales</taxon>
        <taxon>Methanonatronarchaeaceae</taxon>
        <taxon>Candidatus Methanohalarchaeum</taxon>
    </lineage>
</organism>
<dbReference type="InterPro" id="IPR020784">
    <property type="entry name" value="Ribosomal_uL11_N"/>
</dbReference>
<keyword evidence="3 6" id="KW-0694">RNA-binding</keyword>
<gene>
    <name evidence="6" type="primary">rpl11</name>
    <name evidence="11" type="ORF">BTN85_0053</name>
</gene>
<dbReference type="Pfam" id="PF00298">
    <property type="entry name" value="Ribosomal_L11"/>
    <property type="match status" value="1"/>
</dbReference>
<evidence type="ECO:0000313" key="11">
    <source>
        <dbReference type="EMBL" id="OKY77585.1"/>
    </source>
</evidence>
<evidence type="ECO:0000256" key="5">
    <source>
        <dbReference type="ARBA" id="ARBA00023274"/>
    </source>
</evidence>
<accession>A0A1Q6DT83</accession>
<evidence type="ECO:0000256" key="1">
    <source>
        <dbReference type="ARBA" id="ARBA00010537"/>
    </source>
</evidence>
<name>A0A1Q6DT83_METT1</name>
<keyword evidence="12" id="KW-1185">Reference proteome</keyword>
<dbReference type="InterPro" id="IPR020785">
    <property type="entry name" value="Ribosomal_uL11_CS"/>
</dbReference>
<comment type="caution">
    <text evidence="11">The sequence shown here is derived from an EMBL/GenBank/DDBJ whole genome shotgun (WGS) entry which is preliminary data.</text>
</comment>
<evidence type="ECO:0000256" key="7">
    <source>
        <dbReference type="RuleBase" id="RU003978"/>
    </source>
</evidence>
<evidence type="ECO:0000256" key="3">
    <source>
        <dbReference type="ARBA" id="ARBA00022884"/>
    </source>
</evidence>
<feature type="domain" description="Large ribosomal subunit protein uL11 N-terminal" evidence="10">
    <location>
        <begin position="5"/>
        <end position="56"/>
    </location>
</feature>
<dbReference type="GO" id="GO:0015934">
    <property type="term" value="C:large ribosomal subunit"/>
    <property type="evidence" value="ECO:0007669"/>
    <property type="project" value="TreeGrafter"/>
</dbReference>
<dbReference type="InterPro" id="IPR000911">
    <property type="entry name" value="Ribosomal_uL11"/>
</dbReference>
<sequence>MEEITALVEGGSASPGPPLGPKLGPLGVNIQEVVNEINQETKGFEGMEVPVTIKVDEETDEFEIEVGKPPTTALIKNKAGIEKGSGEPKTEFVGELSLNQIKSIADMKESDLLGKNQNQRMKEIAGTCNSMGVKVDGKKPTDFIKSLE</sequence>
<dbReference type="InParanoid" id="A0A1Q6DT83"/>
<dbReference type="Gene3D" id="1.10.10.250">
    <property type="entry name" value="Ribosomal protein L11, C-terminal domain"/>
    <property type="match status" value="1"/>
</dbReference>
<keyword evidence="2 6" id="KW-0699">rRNA-binding</keyword>
<dbReference type="InterPro" id="IPR036769">
    <property type="entry name" value="Ribosomal_uL11_C_sf"/>
</dbReference>
<keyword evidence="4 6" id="KW-0689">Ribosomal protein</keyword>
<dbReference type="STRING" id="1903181.BTN85_0053"/>
<evidence type="ECO:0000256" key="4">
    <source>
        <dbReference type="ARBA" id="ARBA00022980"/>
    </source>
</evidence>
<dbReference type="Gene3D" id="3.30.1550.10">
    <property type="entry name" value="Ribosomal protein L11/L12, N-terminal domain"/>
    <property type="match status" value="1"/>
</dbReference>
<protein>
    <recommendedName>
        <fullName evidence="6">Large ribosomal subunit protein uL11</fullName>
    </recommendedName>
</protein>
<dbReference type="PANTHER" id="PTHR11661:SF1">
    <property type="entry name" value="LARGE RIBOSOMAL SUBUNIT PROTEIN UL11M"/>
    <property type="match status" value="1"/>
</dbReference>
<dbReference type="NCBIfam" id="NF002232">
    <property type="entry name" value="PRK01143.1"/>
    <property type="match status" value="1"/>
</dbReference>
<evidence type="ECO:0000259" key="9">
    <source>
        <dbReference type="Pfam" id="PF00298"/>
    </source>
</evidence>
<dbReference type="FunCoup" id="A0A1Q6DT83">
    <property type="interactions" value="147"/>
</dbReference>
<comment type="subunit">
    <text evidence="6">Part of the ribosomal stalk of the 50S ribosomal subunit. Interacts with L10 and the large rRNA to form the base of the stalk. L10 forms an elongated spine to which L12 dimers bind in a sequential fashion forming a multimeric L10(L12)X complex.</text>
</comment>
<keyword evidence="5 6" id="KW-0687">Ribonucleoprotein</keyword>
<dbReference type="InterPro" id="IPR036796">
    <property type="entry name" value="Ribosomal_uL11_N_sf"/>
</dbReference>
<dbReference type="FunFam" id="3.30.1550.10:FF:000007">
    <property type="entry name" value="50S ribosomal protein L11"/>
    <property type="match status" value="1"/>
</dbReference>
<dbReference type="GO" id="GO:0070180">
    <property type="term" value="F:large ribosomal subunit rRNA binding"/>
    <property type="evidence" value="ECO:0007669"/>
    <property type="project" value="UniProtKB-UniRule"/>
</dbReference>
<dbReference type="SMART" id="SM00649">
    <property type="entry name" value="RL11"/>
    <property type="match status" value="1"/>
</dbReference>
<dbReference type="GO" id="GO:0006412">
    <property type="term" value="P:translation"/>
    <property type="evidence" value="ECO:0007669"/>
    <property type="project" value="UniProtKB-UniRule"/>
</dbReference>
<dbReference type="Pfam" id="PF03946">
    <property type="entry name" value="Ribosomal_L11_N"/>
    <property type="match status" value="1"/>
</dbReference>
<dbReference type="PANTHER" id="PTHR11661">
    <property type="entry name" value="60S RIBOSOMAL PROTEIN L12"/>
    <property type="match status" value="1"/>
</dbReference>
<dbReference type="HAMAP" id="MF_00736">
    <property type="entry name" value="Ribosomal_uL11"/>
    <property type="match status" value="1"/>
</dbReference>
<comment type="similarity">
    <text evidence="1 6 7">Belongs to the universal ribosomal protein uL11 family.</text>
</comment>
<dbReference type="CDD" id="cd00349">
    <property type="entry name" value="Ribosomal_L11"/>
    <property type="match status" value="1"/>
</dbReference>